<dbReference type="OrthoDB" id="44480at2759"/>
<dbReference type="EMBL" id="KK100285">
    <property type="protein sequence ID" value="KIZ07183.1"/>
    <property type="molecule type" value="Genomic_DNA"/>
</dbReference>
<evidence type="ECO:0008006" key="11">
    <source>
        <dbReference type="Google" id="ProtNLM"/>
    </source>
</evidence>
<keyword evidence="4" id="KW-0150">Chloroplast</keyword>
<protein>
    <recommendedName>
        <fullName evidence="11">Digalactosyldiacylglycerol synthase</fullName>
    </recommendedName>
</protein>
<dbReference type="Proteomes" id="UP000054498">
    <property type="component" value="Unassembled WGS sequence"/>
</dbReference>
<proteinExistence type="inferred from homology"/>
<dbReference type="GO" id="GO:0046481">
    <property type="term" value="F:digalactosyldiacylglycerol synthase activity"/>
    <property type="evidence" value="ECO:0007669"/>
    <property type="project" value="InterPro"/>
</dbReference>
<keyword evidence="6" id="KW-0808">Transferase</keyword>
<evidence type="ECO:0000256" key="8">
    <source>
        <dbReference type="SAM" id="SignalP"/>
    </source>
</evidence>
<reference evidence="9 10" key="1">
    <citation type="journal article" date="2013" name="BMC Genomics">
        <title>Reconstruction of the lipid metabolism for the microalga Monoraphidium neglectum from its genome sequence reveals characteristics suitable for biofuel production.</title>
        <authorList>
            <person name="Bogen C."/>
            <person name="Al-Dilaimi A."/>
            <person name="Albersmeier A."/>
            <person name="Wichmann J."/>
            <person name="Grundmann M."/>
            <person name="Rupp O."/>
            <person name="Lauersen K.J."/>
            <person name="Blifernez-Klassen O."/>
            <person name="Kalinowski J."/>
            <person name="Goesmann A."/>
            <person name="Mussgnug J.H."/>
            <person name="Kruse O."/>
        </authorList>
    </citation>
    <scope>NUCLEOTIDE SEQUENCE [LARGE SCALE GENOMIC DNA]</scope>
    <source>
        <strain evidence="9 10">SAG 48.87</strain>
    </source>
</reference>
<evidence type="ECO:0000256" key="4">
    <source>
        <dbReference type="ARBA" id="ARBA00022528"/>
    </source>
</evidence>
<evidence type="ECO:0000256" key="7">
    <source>
        <dbReference type="ARBA" id="ARBA00023136"/>
    </source>
</evidence>
<dbReference type="InterPro" id="IPR044525">
    <property type="entry name" value="DGDG1/2"/>
</dbReference>
<evidence type="ECO:0000313" key="9">
    <source>
        <dbReference type="EMBL" id="KIZ07183.1"/>
    </source>
</evidence>
<gene>
    <name evidence="9" type="ORF">MNEG_0757</name>
</gene>
<dbReference type="AlphaFoldDB" id="A0A0D2KA94"/>
<sequence>MAIVLLVHTAASFVAGFVTGRLSKRGRHAEHLETGAERNGSKHASRGLSSLRQPGRTVSIVTTAALPWRTGTSVNPLLRAAHLATEKDRQVILVIPWLEEEDQKQIFPAGTIFKTKEEHAEFVLREAKERTQLPCDFRVLFYDGAAGPGG</sequence>
<feature type="signal peptide" evidence="8">
    <location>
        <begin position="1"/>
        <end position="16"/>
    </location>
</feature>
<evidence type="ECO:0000256" key="3">
    <source>
        <dbReference type="ARBA" id="ARBA00009481"/>
    </source>
</evidence>
<comment type="similarity">
    <text evidence="3">Belongs to the glycosyltransferase group 1 family. Glycosyltransferase 4 subfamily.</text>
</comment>
<dbReference type="GO" id="GO:0009707">
    <property type="term" value="C:chloroplast outer membrane"/>
    <property type="evidence" value="ECO:0007669"/>
    <property type="project" value="TreeGrafter"/>
</dbReference>
<dbReference type="RefSeq" id="XP_013906202.1">
    <property type="nucleotide sequence ID" value="XM_014050748.1"/>
</dbReference>
<dbReference type="KEGG" id="mng:MNEG_0757"/>
<keyword evidence="5" id="KW-0934">Plastid</keyword>
<evidence type="ECO:0000256" key="2">
    <source>
        <dbReference type="ARBA" id="ARBA00004370"/>
    </source>
</evidence>
<evidence type="ECO:0000313" key="10">
    <source>
        <dbReference type="Proteomes" id="UP000054498"/>
    </source>
</evidence>
<keyword evidence="8" id="KW-0732">Signal</keyword>
<evidence type="ECO:0000256" key="5">
    <source>
        <dbReference type="ARBA" id="ARBA00022640"/>
    </source>
</evidence>
<dbReference type="PANTHER" id="PTHR46132:SF1">
    <property type="entry name" value="DIGALACTOSYLDIACYLGLYCEROL SYNTHASE 2, CHLOROPLASTIC"/>
    <property type="match status" value="1"/>
</dbReference>
<dbReference type="PANTHER" id="PTHR46132">
    <property type="entry name" value="DIGALACTOSYLDIACYLGLYCEROL SYNTHASE 2, CHLOROPLASTIC"/>
    <property type="match status" value="1"/>
</dbReference>
<feature type="chain" id="PRO_5002245590" description="Digalactosyldiacylglycerol synthase" evidence="8">
    <location>
        <begin position="17"/>
        <end position="150"/>
    </location>
</feature>
<evidence type="ECO:0000256" key="1">
    <source>
        <dbReference type="ARBA" id="ARBA00004229"/>
    </source>
</evidence>
<evidence type="ECO:0000256" key="6">
    <source>
        <dbReference type="ARBA" id="ARBA00022679"/>
    </source>
</evidence>
<organism evidence="9 10">
    <name type="scientific">Monoraphidium neglectum</name>
    <dbReference type="NCBI Taxonomy" id="145388"/>
    <lineage>
        <taxon>Eukaryota</taxon>
        <taxon>Viridiplantae</taxon>
        <taxon>Chlorophyta</taxon>
        <taxon>core chlorophytes</taxon>
        <taxon>Chlorophyceae</taxon>
        <taxon>CS clade</taxon>
        <taxon>Sphaeropleales</taxon>
        <taxon>Selenastraceae</taxon>
        <taxon>Monoraphidium</taxon>
    </lineage>
</organism>
<dbReference type="GeneID" id="25726875"/>
<name>A0A0D2KA94_9CHLO</name>
<keyword evidence="7" id="KW-0472">Membrane</keyword>
<accession>A0A0D2KA94</accession>
<comment type="subcellular location">
    <subcellularLocation>
        <location evidence="2">Membrane</location>
    </subcellularLocation>
    <subcellularLocation>
        <location evidence="1">Plastid</location>
        <location evidence="1">Chloroplast</location>
    </subcellularLocation>
</comment>
<dbReference type="GO" id="GO:0019375">
    <property type="term" value="P:galactolipid biosynthetic process"/>
    <property type="evidence" value="ECO:0007669"/>
    <property type="project" value="TreeGrafter"/>
</dbReference>
<dbReference type="STRING" id="145388.A0A0D2KA94"/>
<keyword evidence="10" id="KW-1185">Reference proteome</keyword>